<dbReference type="Proteomes" id="UP001152795">
    <property type="component" value="Unassembled WGS sequence"/>
</dbReference>
<feature type="compositionally biased region" description="Basic and acidic residues" evidence="3">
    <location>
        <begin position="360"/>
        <end position="384"/>
    </location>
</feature>
<comment type="caution">
    <text evidence="4">The sequence shown here is derived from an EMBL/GenBank/DDBJ whole genome shotgun (WGS) entry which is preliminary data.</text>
</comment>
<dbReference type="InterPro" id="IPR000477">
    <property type="entry name" value="RT_dom"/>
</dbReference>
<evidence type="ECO:0000313" key="4">
    <source>
        <dbReference type="EMBL" id="CAB4016778.1"/>
    </source>
</evidence>
<accession>A0A6S7K7Q0</accession>
<dbReference type="PROSITE" id="PS50878">
    <property type="entry name" value="RT_POL"/>
    <property type="match status" value="1"/>
</dbReference>
<dbReference type="AlphaFoldDB" id="A0A6S7K7Q0"/>
<name>A0A6S7K7Q0_PARCT</name>
<dbReference type="SMART" id="SM00028">
    <property type="entry name" value="TPR"/>
    <property type="match status" value="7"/>
</dbReference>
<gene>
    <name evidence="4" type="ORF">PACLA_8A067849</name>
</gene>
<evidence type="ECO:0000256" key="2">
    <source>
        <dbReference type="ARBA" id="ARBA00022803"/>
    </source>
</evidence>
<dbReference type="PANTHER" id="PTHR45641:SF1">
    <property type="entry name" value="AAA+ ATPASE DOMAIN-CONTAINING PROTEIN"/>
    <property type="match status" value="1"/>
</dbReference>
<dbReference type="EMBL" id="CACRXK020009253">
    <property type="protein sequence ID" value="CAB4016778.1"/>
    <property type="molecule type" value="Genomic_DNA"/>
</dbReference>
<reference evidence="4" key="1">
    <citation type="submission" date="2020-04" db="EMBL/GenBank/DDBJ databases">
        <authorList>
            <person name="Alioto T."/>
            <person name="Alioto T."/>
            <person name="Gomez Garrido J."/>
        </authorList>
    </citation>
    <scope>NUCLEOTIDE SEQUENCE</scope>
    <source>
        <strain evidence="4">A484AB</strain>
    </source>
</reference>
<proteinExistence type="predicted"/>
<keyword evidence="2" id="KW-0802">TPR repeat</keyword>
<evidence type="ECO:0000313" key="5">
    <source>
        <dbReference type="Proteomes" id="UP001152795"/>
    </source>
</evidence>
<sequence>MDISKAFDTVDHSNLLQKLRDFGLSGSLLLWFENYLSGRCQRVTVHGATSTPLPITSGVPQGSLLAPFLFLVYINDLPDNISISTGVGLYADDTKLHRCVQNRNDALALQSDIQSLHCWSNENMLSFNKSKCKVLTITRRKSPLIYPYAIGDHQLLSSDVESDLGITISSKLLWNVQINKVRSKANKTLGLIRRSTIEITDTNARRLLYLQLVRSNFSYATQAWCPQTNFVMAEPFSETVKALRASVSCNFPGGGDFSINIGTDNVQVVREVCKTVTTLGALYFGYKLISPIIESVVKNVLVMNEMTQKFDVGIKLEGLKVEIENMVEVNEIKETIAMKTSDDEKNVMDGAESDIVKNTQGREMEEEIKPERGSEQDSHDQSALETKQKALQDILRLFGENHSDTAQSYYNIGVTQYEMEDYKSALESDQHALQIRLKLFGENNPDTARSYHSIGVTQYEMKNFKLALSSYRHALQIRLKLFGEDHPETARSYYCIGITQHEMEKYKSALKSHRQALKIRLKLFGQDHPDYTAQSRNGVGVTQHEMKNYKSALESHQLALQSRLKLYGEDHPDTAESYENIGIIQHQLKDYKSALTSDQHALQIRLKVFGENHPDTAESYHNIGVTEHEMEGYKLALVSYQHALQIRLKLFGEHHPDTARSYYCIGITQHEMGDYKLALESHQHALQIRLKLFGQSHPDTAQSYYSNAVTLRAMCVNVISAWESHMKGKTRS</sequence>
<dbReference type="PANTHER" id="PTHR45641">
    <property type="entry name" value="TETRATRICOPEPTIDE REPEAT PROTEIN (AFU_ORTHOLOGUE AFUA_6G03870)"/>
    <property type="match status" value="1"/>
</dbReference>
<evidence type="ECO:0000256" key="1">
    <source>
        <dbReference type="ARBA" id="ARBA00022737"/>
    </source>
</evidence>
<dbReference type="Pfam" id="PF00078">
    <property type="entry name" value="RVT_1"/>
    <property type="match status" value="1"/>
</dbReference>
<feature type="region of interest" description="Disordered" evidence="3">
    <location>
        <begin position="357"/>
        <end position="384"/>
    </location>
</feature>
<dbReference type="InterPro" id="IPR019734">
    <property type="entry name" value="TPR_rpt"/>
</dbReference>
<dbReference type="PROSITE" id="PS50005">
    <property type="entry name" value="TPR"/>
    <property type="match status" value="2"/>
</dbReference>
<keyword evidence="5" id="KW-1185">Reference proteome</keyword>
<evidence type="ECO:0000256" key="3">
    <source>
        <dbReference type="SAM" id="MobiDB-lite"/>
    </source>
</evidence>
<dbReference type="Pfam" id="PF13424">
    <property type="entry name" value="TPR_12"/>
    <property type="match status" value="4"/>
</dbReference>
<keyword evidence="1" id="KW-0677">Repeat</keyword>
<protein>
    <submittedName>
        <fullName evidence="4">Nephrocystin-3</fullName>
    </submittedName>
</protein>
<dbReference type="SUPFAM" id="SSF48452">
    <property type="entry name" value="TPR-like"/>
    <property type="match status" value="2"/>
</dbReference>
<dbReference type="Gene3D" id="1.25.40.10">
    <property type="entry name" value="Tetratricopeptide repeat domain"/>
    <property type="match status" value="3"/>
</dbReference>
<organism evidence="4 5">
    <name type="scientific">Paramuricea clavata</name>
    <name type="common">Red gorgonian</name>
    <name type="synonym">Violescent sea-whip</name>
    <dbReference type="NCBI Taxonomy" id="317549"/>
    <lineage>
        <taxon>Eukaryota</taxon>
        <taxon>Metazoa</taxon>
        <taxon>Cnidaria</taxon>
        <taxon>Anthozoa</taxon>
        <taxon>Octocorallia</taxon>
        <taxon>Malacalcyonacea</taxon>
        <taxon>Plexauridae</taxon>
        <taxon>Paramuricea</taxon>
    </lineage>
</organism>
<dbReference type="InterPro" id="IPR011990">
    <property type="entry name" value="TPR-like_helical_dom_sf"/>
</dbReference>
<dbReference type="OrthoDB" id="1658288at2759"/>